<evidence type="ECO:0000256" key="2">
    <source>
        <dbReference type="SAM" id="SignalP"/>
    </source>
</evidence>
<name>A0A848FIJ5_9BURK</name>
<evidence type="ECO:0000313" key="3">
    <source>
        <dbReference type="EMBL" id="NML18030.1"/>
    </source>
</evidence>
<protein>
    <submittedName>
        <fullName evidence="3">Uncharacterized protein</fullName>
    </submittedName>
</protein>
<feature type="signal peptide" evidence="2">
    <location>
        <begin position="1"/>
        <end position="19"/>
    </location>
</feature>
<dbReference type="EMBL" id="JABBFW010000026">
    <property type="protein sequence ID" value="NML18030.1"/>
    <property type="molecule type" value="Genomic_DNA"/>
</dbReference>
<evidence type="ECO:0000313" key="4">
    <source>
        <dbReference type="Proteomes" id="UP000574067"/>
    </source>
</evidence>
<evidence type="ECO:0000256" key="1">
    <source>
        <dbReference type="SAM" id="MobiDB-lite"/>
    </source>
</evidence>
<gene>
    <name evidence="3" type="ORF">HHL10_23960</name>
</gene>
<dbReference type="PROSITE" id="PS51257">
    <property type="entry name" value="PROKAR_LIPOPROTEIN"/>
    <property type="match status" value="1"/>
</dbReference>
<feature type="region of interest" description="Disordered" evidence="1">
    <location>
        <begin position="27"/>
        <end position="60"/>
    </location>
</feature>
<keyword evidence="4" id="KW-1185">Reference proteome</keyword>
<reference evidence="3 4" key="1">
    <citation type="submission" date="2020-04" db="EMBL/GenBank/DDBJ databases">
        <title>Azohydromonas sp. isolated from soil.</title>
        <authorList>
            <person name="Dahal R.H."/>
        </authorList>
    </citation>
    <scope>NUCLEOTIDE SEQUENCE [LARGE SCALE GENOMIC DNA]</scope>
    <source>
        <strain evidence="3 4">G-1-1-14</strain>
    </source>
</reference>
<feature type="compositionally biased region" description="Low complexity" evidence="1">
    <location>
        <begin position="32"/>
        <end position="49"/>
    </location>
</feature>
<sequence>MKRAFLVTALASLALYGCGGGGSDGANENTLEASQSATETASAAGSAKSNGISNRSIENGSFETGTTTGWDVDIDKGYSSLFQPNIRPAGTVTVVSSWMFQGATRLPVDGQYFLRVGTGNEWFDGQGTYDITASQKVLLQKGDSITGSSFYYNGDFAAQDTVWVKVYNASGKNLLATPWIEFSGNGNPGDHNSVPYTQSSDWTAWEWTAPKTGVYILKLGATTFGDNRFATYGFHDAISVELAGMKKKSFPAPQRWADGPPSRAPFYRH</sequence>
<proteinExistence type="predicted"/>
<comment type="caution">
    <text evidence="3">The sequence shown here is derived from an EMBL/GenBank/DDBJ whole genome shotgun (WGS) entry which is preliminary data.</text>
</comment>
<organism evidence="3 4">
    <name type="scientific">Azohydromonas caseinilytica</name>
    <dbReference type="NCBI Taxonomy" id="2728836"/>
    <lineage>
        <taxon>Bacteria</taxon>
        <taxon>Pseudomonadati</taxon>
        <taxon>Pseudomonadota</taxon>
        <taxon>Betaproteobacteria</taxon>
        <taxon>Burkholderiales</taxon>
        <taxon>Sphaerotilaceae</taxon>
        <taxon>Azohydromonas</taxon>
    </lineage>
</organism>
<dbReference type="Gene3D" id="2.60.120.260">
    <property type="entry name" value="Galactose-binding domain-like"/>
    <property type="match status" value="1"/>
</dbReference>
<accession>A0A848FIJ5</accession>
<dbReference type="Proteomes" id="UP000574067">
    <property type="component" value="Unassembled WGS sequence"/>
</dbReference>
<feature type="chain" id="PRO_5032825928" evidence="2">
    <location>
        <begin position="20"/>
        <end position="269"/>
    </location>
</feature>
<feature type="compositionally biased region" description="Polar residues" evidence="1">
    <location>
        <begin position="50"/>
        <end position="60"/>
    </location>
</feature>
<keyword evidence="2" id="KW-0732">Signal</keyword>
<dbReference type="AlphaFoldDB" id="A0A848FIJ5"/>
<dbReference type="RefSeq" id="WP_169162933.1">
    <property type="nucleotide sequence ID" value="NZ_JABBFW010000026.1"/>
</dbReference>